<feature type="region of interest" description="Disordered" evidence="1">
    <location>
        <begin position="1"/>
        <end position="20"/>
    </location>
</feature>
<sequence>MQTPHVVTAAQATGLGAGRGRRQGADWLHLAHDRWVQLPDAVDGRGRLALLAQGLPPDAAFSHLAAAHLLGAHVDLPARPAIALTPRRVLPQRAEVVTRIRALAEDDVVVRDGLRVTSGPQTFLDCAAALSADELCAVGDALLRAGTLDPAELTARLARADRTRGVVRARAVAPHLDGRAMSRPESQMRWWLIDSDLPPVELQVPVRDARGDVVAHGDLGWETWKLLGEYEGRQHAEADRFDSDIDRYSLMAAGGWLVLRFANRHRNRWTVVDRCRRALTSRGWQPPPRPR</sequence>
<name>A0A1I1T9S3_9ACTN</name>
<feature type="domain" description="DUF559" evidence="2">
    <location>
        <begin position="223"/>
        <end position="265"/>
    </location>
</feature>
<dbReference type="InterPro" id="IPR007569">
    <property type="entry name" value="DUF559"/>
</dbReference>
<evidence type="ECO:0000256" key="1">
    <source>
        <dbReference type="SAM" id="MobiDB-lite"/>
    </source>
</evidence>
<evidence type="ECO:0000259" key="2">
    <source>
        <dbReference type="Pfam" id="PF04480"/>
    </source>
</evidence>
<accession>A0A1I1T9S3</accession>
<dbReference type="RefSeq" id="WP_229827773.1">
    <property type="nucleotide sequence ID" value="NZ_BNAC01000005.1"/>
</dbReference>
<dbReference type="Pfam" id="PF04480">
    <property type="entry name" value="DUF559"/>
    <property type="match status" value="1"/>
</dbReference>
<keyword evidence="4" id="KW-1185">Reference proteome</keyword>
<proteinExistence type="predicted"/>
<evidence type="ECO:0000313" key="4">
    <source>
        <dbReference type="Proteomes" id="UP000199022"/>
    </source>
</evidence>
<dbReference type="AlphaFoldDB" id="A0A1I1T9S3"/>
<gene>
    <name evidence="3" type="ORF">SAMN05661030_3707</name>
</gene>
<protein>
    <recommendedName>
        <fullName evidence="2">DUF559 domain-containing protein</fullName>
    </recommendedName>
</protein>
<evidence type="ECO:0000313" key="3">
    <source>
        <dbReference type="EMBL" id="SFD55346.1"/>
    </source>
</evidence>
<reference evidence="4" key="1">
    <citation type="submission" date="2016-10" db="EMBL/GenBank/DDBJ databases">
        <authorList>
            <person name="Varghese N."/>
            <person name="Submissions S."/>
        </authorList>
    </citation>
    <scope>NUCLEOTIDE SEQUENCE [LARGE SCALE GENOMIC DNA]</scope>
    <source>
        <strain evidence="4">DSM 45962</strain>
    </source>
</reference>
<dbReference type="STRING" id="1225127.SAMN05661030_3707"/>
<dbReference type="Proteomes" id="UP000199022">
    <property type="component" value="Unassembled WGS sequence"/>
</dbReference>
<organism evidence="3 4">
    <name type="scientific">Klenkia taihuensis</name>
    <dbReference type="NCBI Taxonomy" id="1225127"/>
    <lineage>
        <taxon>Bacteria</taxon>
        <taxon>Bacillati</taxon>
        <taxon>Actinomycetota</taxon>
        <taxon>Actinomycetes</taxon>
        <taxon>Geodermatophilales</taxon>
        <taxon>Geodermatophilaceae</taxon>
        <taxon>Klenkia</taxon>
    </lineage>
</organism>
<dbReference type="EMBL" id="FOMD01000004">
    <property type="protein sequence ID" value="SFD55346.1"/>
    <property type="molecule type" value="Genomic_DNA"/>
</dbReference>